<dbReference type="NCBIfam" id="TIGR04256">
    <property type="entry name" value="GxxExxY"/>
    <property type="match status" value="1"/>
</dbReference>
<proteinExistence type="predicted"/>
<dbReference type="RefSeq" id="WP_094446868.1">
    <property type="nucleotide sequence ID" value="NZ_JADYTN010000063.1"/>
</dbReference>
<dbReference type="Proteomes" id="UP001200470">
    <property type="component" value="Unassembled WGS sequence"/>
</dbReference>
<comment type="caution">
    <text evidence="1">The sequence shown here is derived from an EMBL/GenBank/DDBJ whole genome shotgun (WGS) entry which is preliminary data.</text>
</comment>
<name>A0ABS9CLW5_9BACT</name>
<sequence>MILFEELTERIIKAAYQVHNELGCGFMEKVYQEALAIQMHEMNIPFEREKHLSVQYHGKQLQCDYIADFVVDNKVIVELKAVTQMDHVFQAQVINYLKITGHKIGFLINFGQEKLEFKRLVRL</sequence>
<dbReference type="EMBL" id="JADYTN010000063">
    <property type="protein sequence ID" value="MCF2564891.1"/>
    <property type="molecule type" value="Genomic_DNA"/>
</dbReference>
<keyword evidence="2" id="KW-1185">Reference proteome</keyword>
<evidence type="ECO:0000313" key="2">
    <source>
        <dbReference type="Proteomes" id="UP001200470"/>
    </source>
</evidence>
<evidence type="ECO:0000313" key="1">
    <source>
        <dbReference type="EMBL" id="MCF2564891.1"/>
    </source>
</evidence>
<dbReference type="InterPro" id="IPR026350">
    <property type="entry name" value="GxxExxY"/>
</dbReference>
<protein>
    <submittedName>
        <fullName evidence="1">GxxExxY protein</fullName>
    </submittedName>
</protein>
<reference evidence="1 2" key="1">
    <citation type="submission" date="2020-12" db="EMBL/GenBank/DDBJ databases">
        <title>Whole genome sequences of gut porcine anaerobes.</title>
        <authorList>
            <person name="Kubasova T."/>
            <person name="Jahodarova E."/>
            <person name="Rychlik I."/>
        </authorList>
    </citation>
    <scope>NUCLEOTIDE SEQUENCE [LARGE SCALE GENOMIC DNA]</scope>
    <source>
        <strain evidence="1 2">An925</strain>
    </source>
</reference>
<organism evidence="1 2">
    <name type="scientific">Xylanibacter brevis</name>
    <dbReference type="NCBI Taxonomy" id="83231"/>
    <lineage>
        <taxon>Bacteria</taxon>
        <taxon>Pseudomonadati</taxon>
        <taxon>Bacteroidota</taxon>
        <taxon>Bacteroidia</taxon>
        <taxon>Bacteroidales</taxon>
        <taxon>Prevotellaceae</taxon>
        <taxon>Xylanibacter</taxon>
    </lineage>
</organism>
<dbReference type="Pfam" id="PF13366">
    <property type="entry name" value="PDDEXK_3"/>
    <property type="match status" value="1"/>
</dbReference>
<gene>
    <name evidence="1" type="ORF">I6E12_12385</name>
</gene>
<accession>A0ABS9CLW5</accession>